<reference evidence="7" key="2">
    <citation type="submission" date="2020-03" db="EMBL/GenBank/DDBJ databases">
        <title>Walnut 2.0.</title>
        <authorList>
            <person name="Marrano A."/>
            <person name="Britton M."/>
            <person name="Zimin A.V."/>
            <person name="Zaini P.A."/>
            <person name="Workman R."/>
            <person name="Puiu D."/>
            <person name="Bianco L."/>
            <person name="Allen B.J."/>
            <person name="Troggio M."/>
            <person name="Leslie C.A."/>
            <person name="Timp W."/>
            <person name="Dendekar A."/>
            <person name="Salzberg S.L."/>
            <person name="Neale D.B."/>
        </authorList>
    </citation>
    <scope>NUCLEOTIDE SEQUENCE</scope>
    <source>
        <tissue evidence="7">Leaves</tissue>
    </source>
</reference>
<accession>A0A833XRB4</accession>
<dbReference type="InterPro" id="IPR007650">
    <property type="entry name" value="Zf-FLZ_dom"/>
</dbReference>
<dbReference type="GO" id="GO:0008270">
    <property type="term" value="F:zinc ion binding"/>
    <property type="evidence" value="ECO:0007669"/>
    <property type="project" value="UniProtKB-KW"/>
</dbReference>
<organism evidence="7 8">
    <name type="scientific">Juglans regia</name>
    <name type="common">English walnut</name>
    <dbReference type="NCBI Taxonomy" id="51240"/>
    <lineage>
        <taxon>Eukaryota</taxon>
        <taxon>Viridiplantae</taxon>
        <taxon>Streptophyta</taxon>
        <taxon>Embryophyta</taxon>
        <taxon>Tracheophyta</taxon>
        <taxon>Spermatophyta</taxon>
        <taxon>Magnoliopsida</taxon>
        <taxon>eudicotyledons</taxon>
        <taxon>Gunneridae</taxon>
        <taxon>Pentapetalae</taxon>
        <taxon>rosids</taxon>
        <taxon>fabids</taxon>
        <taxon>Fagales</taxon>
        <taxon>Juglandaceae</taxon>
        <taxon>Juglans</taxon>
    </lineage>
</organism>
<dbReference type="PANTHER" id="PTHR46057:SF13">
    <property type="entry name" value="FLZ-TYPE DOMAIN-CONTAINING PROTEIN"/>
    <property type="match status" value="1"/>
</dbReference>
<comment type="caution">
    <text evidence="7">The sequence shown here is derived from an EMBL/GenBank/DDBJ whole genome shotgun (WGS) entry which is preliminary data.</text>
</comment>
<dbReference type="AlphaFoldDB" id="A0A833XRB4"/>
<keyword evidence="3" id="KW-0862">Zinc</keyword>
<evidence type="ECO:0000256" key="2">
    <source>
        <dbReference type="ARBA" id="ARBA00022723"/>
    </source>
</evidence>
<dbReference type="InterPro" id="IPR044533">
    <property type="entry name" value="FLZ1/2/3"/>
</dbReference>
<dbReference type="Gramene" id="Jr05_02260_p1">
    <property type="protein sequence ID" value="cds.Jr05_02260_p1"/>
    <property type="gene ID" value="Jr05_02260"/>
</dbReference>
<proteinExistence type="inferred from homology"/>
<feature type="non-terminal residue" evidence="7">
    <location>
        <position position="1"/>
    </location>
</feature>
<dbReference type="EMBL" id="LIHL02000005">
    <property type="protein sequence ID" value="KAF5469927.1"/>
    <property type="molecule type" value="Genomic_DNA"/>
</dbReference>
<evidence type="ECO:0000313" key="7">
    <source>
        <dbReference type="EMBL" id="KAF5469927.1"/>
    </source>
</evidence>
<keyword evidence="3" id="KW-0863">Zinc-finger</keyword>
<evidence type="ECO:0000313" key="8">
    <source>
        <dbReference type="Proteomes" id="UP000619265"/>
    </source>
</evidence>
<keyword evidence="2" id="KW-0479">Metal-binding</keyword>
<sequence>SSRSLSSLFFSISTLPVHSSSSGSLLHHLQESRVCIDFCSFFSMRSPMSPSFVRGDHHDEPHFLESCFLCRKPLGLNCDIFMYRGNTPFCSKECRREQIEFDDAKEKKSWKMSPPTSSSSSSSSSSSATDKSVRTGAVVVA</sequence>
<name>A0A833XRB4_JUGRE</name>
<feature type="region of interest" description="Disordered" evidence="5">
    <location>
        <begin position="103"/>
        <end position="141"/>
    </location>
</feature>
<dbReference type="Proteomes" id="UP000619265">
    <property type="component" value="Unassembled WGS sequence"/>
</dbReference>
<evidence type="ECO:0000256" key="1">
    <source>
        <dbReference type="ARBA" id="ARBA00009374"/>
    </source>
</evidence>
<feature type="compositionally biased region" description="Low complexity" evidence="5">
    <location>
        <begin position="117"/>
        <end position="127"/>
    </location>
</feature>
<dbReference type="PROSITE" id="PS51795">
    <property type="entry name" value="ZF_FLZ"/>
    <property type="match status" value="1"/>
</dbReference>
<evidence type="ECO:0000256" key="5">
    <source>
        <dbReference type="SAM" id="MobiDB-lite"/>
    </source>
</evidence>
<comment type="similarity">
    <text evidence="1">Belongs to the FLZ family.</text>
</comment>
<dbReference type="Pfam" id="PF04570">
    <property type="entry name" value="zf-FLZ"/>
    <property type="match status" value="1"/>
</dbReference>
<feature type="domain" description="FLZ-type" evidence="6">
    <location>
        <begin position="62"/>
        <end position="106"/>
    </location>
</feature>
<feature type="zinc finger region" description="FLZ-type" evidence="4">
    <location>
        <begin position="62"/>
        <end position="106"/>
    </location>
</feature>
<evidence type="ECO:0000256" key="3">
    <source>
        <dbReference type="ARBA" id="ARBA00022771"/>
    </source>
</evidence>
<protein>
    <recommendedName>
        <fullName evidence="6">FLZ-type domain-containing protein</fullName>
    </recommendedName>
</protein>
<reference evidence="7" key="1">
    <citation type="submission" date="2015-10" db="EMBL/GenBank/DDBJ databases">
        <authorList>
            <person name="Martinez-Garcia P.J."/>
            <person name="Crepeau M.W."/>
            <person name="Puiu D."/>
            <person name="Gonzalez-Ibeas D."/>
            <person name="Whalen J."/>
            <person name="Stevens K."/>
            <person name="Paul R."/>
            <person name="Butterfield T."/>
            <person name="Britton M."/>
            <person name="Reagan R."/>
            <person name="Chakraborty S."/>
            <person name="Walawage S.L."/>
            <person name="Vasquez-Gross H.A."/>
            <person name="Cardeno C."/>
            <person name="Famula R."/>
            <person name="Pratt K."/>
            <person name="Kuruganti S."/>
            <person name="Aradhya M.K."/>
            <person name="Leslie C.A."/>
            <person name="Dandekar A.M."/>
            <person name="Salzberg S.L."/>
            <person name="Wegrzyn J.L."/>
            <person name="Langley C.H."/>
            <person name="Neale D.B."/>
        </authorList>
    </citation>
    <scope>NUCLEOTIDE SEQUENCE</scope>
    <source>
        <tissue evidence="7">Leaves</tissue>
    </source>
</reference>
<evidence type="ECO:0000256" key="4">
    <source>
        <dbReference type="PROSITE-ProRule" id="PRU01131"/>
    </source>
</evidence>
<dbReference type="PANTHER" id="PTHR46057">
    <property type="entry name" value="FCS-LIKE ZINC FINGER 1-RELATED"/>
    <property type="match status" value="1"/>
</dbReference>
<gene>
    <name evidence="7" type="ORF">F2P56_010484</name>
</gene>
<evidence type="ECO:0000259" key="6">
    <source>
        <dbReference type="PROSITE" id="PS51795"/>
    </source>
</evidence>